<evidence type="ECO:0000313" key="2">
    <source>
        <dbReference type="EMBL" id="SMC46251.1"/>
    </source>
</evidence>
<protein>
    <recommendedName>
        <fullName evidence="4">GLPGLI family protein</fullName>
    </recommendedName>
</protein>
<evidence type="ECO:0000256" key="1">
    <source>
        <dbReference type="SAM" id="SignalP"/>
    </source>
</evidence>
<reference evidence="2 3" key="1">
    <citation type="submission" date="2017-04" db="EMBL/GenBank/DDBJ databases">
        <authorList>
            <person name="Afonso C.L."/>
            <person name="Miller P.J."/>
            <person name="Scott M.A."/>
            <person name="Spackman E."/>
            <person name="Goraichik I."/>
            <person name="Dimitrov K.M."/>
            <person name="Suarez D.L."/>
            <person name="Swayne D.E."/>
        </authorList>
    </citation>
    <scope>NUCLEOTIDE SEQUENCE [LARGE SCALE GENOMIC DNA]</scope>
    <source>
        <strain evidence="2 3">CGMCC 1.12708</strain>
    </source>
</reference>
<dbReference type="OrthoDB" id="5951953at2"/>
<name>A0A1W1ZDM1_9FLAO</name>
<accession>A0A1W1ZDM1</accession>
<dbReference type="AlphaFoldDB" id="A0A1W1ZDM1"/>
<dbReference type="RefSeq" id="WP_084016541.1">
    <property type="nucleotide sequence ID" value="NZ_FWXS01000002.1"/>
</dbReference>
<evidence type="ECO:0000313" key="3">
    <source>
        <dbReference type="Proteomes" id="UP000192393"/>
    </source>
</evidence>
<evidence type="ECO:0008006" key="4">
    <source>
        <dbReference type="Google" id="ProtNLM"/>
    </source>
</evidence>
<proteinExistence type="predicted"/>
<dbReference type="Proteomes" id="UP000192393">
    <property type="component" value="Unassembled WGS sequence"/>
</dbReference>
<gene>
    <name evidence="2" type="ORF">SAMN06296427_102395</name>
</gene>
<dbReference type="EMBL" id="FWXS01000002">
    <property type="protein sequence ID" value="SMC46251.1"/>
    <property type="molecule type" value="Genomic_DNA"/>
</dbReference>
<keyword evidence="1" id="KW-0732">Signal</keyword>
<feature type="chain" id="PRO_5012393472" description="GLPGLI family protein" evidence="1">
    <location>
        <begin position="19"/>
        <end position="278"/>
    </location>
</feature>
<sequence>MKRLTLLIIFLFSITALAQEKLKVGDKIKVGILTLINDQPLSFYDLEFATDGKVKFMNSENNQSEFLYLSSVKSIQETEGVVYDKQKLDEIEYVKYVAPTPKVKTYSTFKYKDETIELENPSEGKAVVYLVRTGGAGSMVNFRYFEGNKFLGKFSGKGYLRYECEPGEHIFWAASENSYFVKSELDAGKIYVIEVVGAMGVLYAQVTLDVVDRFDAKKYPKHQKRLFPVLSNKDLDRSSSTLPAQSGYEREIENGMEKYKRLNEKGDVKILHANQYFE</sequence>
<organism evidence="2 3">
    <name type="scientific">Moheibacter sediminis</name>
    <dbReference type="NCBI Taxonomy" id="1434700"/>
    <lineage>
        <taxon>Bacteria</taxon>
        <taxon>Pseudomonadati</taxon>
        <taxon>Bacteroidota</taxon>
        <taxon>Flavobacteriia</taxon>
        <taxon>Flavobacteriales</taxon>
        <taxon>Weeksellaceae</taxon>
        <taxon>Moheibacter</taxon>
    </lineage>
</organism>
<keyword evidence="3" id="KW-1185">Reference proteome</keyword>
<feature type="signal peptide" evidence="1">
    <location>
        <begin position="1"/>
        <end position="18"/>
    </location>
</feature>